<comment type="caution">
    <text evidence="1">The sequence shown here is derived from an EMBL/GenBank/DDBJ whole genome shotgun (WGS) entry which is preliminary data.</text>
</comment>
<dbReference type="Proteomes" id="UP000003676">
    <property type="component" value="Unassembled WGS sequence"/>
</dbReference>
<reference evidence="1 2" key="1">
    <citation type="submission" date="2008-10" db="EMBL/GenBank/DDBJ databases">
        <title>Draft genome sequence of Desulvovibrio piger (ATCC 29098).</title>
        <authorList>
            <person name="Sudarsanam P."/>
            <person name="Ley R."/>
            <person name="Guruge J."/>
            <person name="Turnbaugh P.J."/>
            <person name="Mahowald M."/>
            <person name="Liep D."/>
            <person name="Gordon J."/>
        </authorList>
    </citation>
    <scope>NUCLEOTIDE SEQUENCE [LARGE SCALE GENOMIC DNA]</scope>
    <source>
        <strain evidence="1 2">ATCC 29098</strain>
    </source>
</reference>
<reference evidence="1 2" key="2">
    <citation type="submission" date="2008-10" db="EMBL/GenBank/DDBJ databases">
        <authorList>
            <person name="Fulton L."/>
            <person name="Clifton S."/>
            <person name="Fulton B."/>
            <person name="Xu J."/>
            <person name="Minx P."/>
            <person name="Pepin K.H."/>
            <person name="Johnson M."/>
            <person name="Bhonagiri V."/>
            <person name="Nash W.E."/>
            <person name="Mardis E.R."/>
            <person name="Wilson R.K."/>
        </authorList>
    </citation>
    <scope>NUCLEOTIDE SEQUENCE [LARGE SCALE GENOMIC DNA]</scope>
    <source>
        <strain evidence="1 2">ATCC 29098</strain>
    </source>
</reference>
<sequence length="43" mass="4889">MLSLLEKCSEKSNDYHRGRNAPKKEDIWTTADVIACVVLVAWP</sequence>
<evidence type="ECO:0000313" key="2">
    <source>
        <dbReference type="Proteomes" id="UP000003676"/>
    </source>
</evidence>
<dbReference type="AlphaFoldDB" id="B6WW98"/>
<gene>
    <name evidence="1" type="ORF">DESPIG_02366</name>
</gene>
<accession>B6WW98</accession>
<organism evidence="1 2">
    <name type="scientific">Desulfovibrio piger ATCC 29098</name>
    <dbReference type="NCBI Taxonomy" id="411464"/>
    <lineage>
        <taxon>Bacteria</taxon>
        <taxon>Pseudomonadati</taxon>
        <taxon>Thermodesulfobacteriota</taxon>
        <taxon>Desulfovibrionia</taxon>
        <taxon>Desulfovibrionales</taxon>
        <taxon>Desulfovibrionaceae</taxon>
        <taxon>Desulfovibrio</taxon>
    </lineage>
</organism>
<dbReference type="HOGENOM" id="CLU_3232725_0_0_7"/>
<dbReference type="EMBL" id="ABXU01000069">
    <property type="protein sequence ID" value="EEB32756.1"/>
    <property type="molecule type" value="Genomic_DNA"/>
</dbReference>
<protein>
    <submittedName>
        <fullName evidence="1">Uncharacterized protein</fullName>
    </submittedName>
</protein>
<proteinExistence type="predicted"/>
<evidence type="ECO:0000313" key="1">
    <source>
        <dbReference type="EMBL" id="EEB32756.1"/>
    </source>
</evidence>
<name>B6WW98_9BACT</name>